<evidence type="ECO:0000256" key="6">
    <source>
        <dbReference type="ARBA" id="ARBA00023136"/>
    </source>
</evidence>
<keyword evidence="9" id="KW-0407">Ion channel</keyword>
<dbReference type="PROSITE" id="PS51371">
    <property type="entry name" value="CBS"/>
    <property type="match status" value="2"/>
</dbReference>
<feature type="transmembrane region" description="Helical" evidence="11">
    <location>
        <begin position="24"/>
        <end position="44"/>
    </location>
</feature>
<organism evidence="13 14">
    <name type="scientific">Thalassospira profundimaris</name>
    <dbReference type="NCBI Taxonomy" id="502049"/>
    <lineage>
        <taxon>Bacteria</taxon>
        <taxon>Pseudomonadati</taxon>
        <taxon>Pseudomonadota</taxon>
        <taxon>Alphaproteobacteria</taxon>
        <taxon>Rhodospirillales</taxon>
        <taxon>Thalassospiraceae</taxon>
        <taxon>Thalassospira</taxon>
    </lineage>
</organism>
<dbReference type="Proteomes" id="UP000252255">
    <property type="component" value="Unassembled WGS sequence"/>
</dbReference>
<dbReference type="Gene3D" id="1.10.3080.10">
    <property type="entry name" value="Clc chloride channel"/>
    <property type="match status" value="1"/>
</dbReference>
<keyword evidence="7" id="KW-0869">Chloride channel</keyword>
<keyword evidence="5" id="KW-0406">Ion transport</keyword>
<evidence type="ECO:0000259" key="12">
    <source>
        <dbReference type="PROSITE" id="PS51371"/>
    </source>
</evidence>
<feature type="domain" description="CBS" evidence="12">
    <location>
        <begin position="460"/>
        <end position="517"/>
    </location>
</feature>
<evidence type="ECO:0000313" key="13">
    <source>
        <dbReference type="EMBL" id="RCK43408.1"/>
    </source>
</evidence>
<keyword evidence="3 11" id="KW-0812">Transmembrane</keyword>
<dbReference type="EMBL" id="JPWI01000014">
    <property type="protein sequence ID" value="RCK43408.1"/>
    <property type="molecule type" value="Genomic_DNA"/>
</dbReference>
<dbReference type="AlphaFoldDB" id="A0A367WPV5"/>
<evidence type="ECO:0000256" key="7">
    <source>
        <dbReference type="ARBA" id="ARBA00023173"/>
    </source>
</evidence>
<dbReference type="PRINTS" id="PR00762">
    <property type="entry name" value="CLCHANNEL"/>
</dbReference>
<evidence type="ECO:0000256" key="5">
    <source>
        <dbReference type="ARBA" id="ARBA00023065"/>
    </source>
</evidence>
<keyword evidence="2" id="KW-0813">Transport</keyword>
<comment type="caution">
    <text evidence="13">The sequence shown here is derived from an EMBL/GenBank/DDBJ whole genome shotgun (WGS) entry which is preliminary data.</text>
</comment>
<evidence type="ECO:0000313" key="14">
    <source>
        <dbReference type="Proteomes" id="UP000252255"/>
    </source>
</evidence>
<evidence type="ECO:0000256" key="9">
    <source>
        <dbReference type="ARBA" id="ARBA00023303"/>
    </source>
</evidence>
<keyword evidence="6 11" id="KW-0472">Membrane</keyword>
<keyword evidence="8" id="KW-0868">Chloride</keyword>
<dbReference type="InterPro" id="IPR014743">
    <property type="entry name" value="Cl-channel_core"/>
</dbReference>
<dbReference type="PANTHER" id="PTHR43427">
    <property type="entry name" value="CHLORIDE CHANNEL PROTEIN CLC-E"/>
    <property type="match status" value="1"/>
</dbReference>
<feature type="transmembrane region" description="Helical" evidence="11">
    <location>
        <begin position="405"/>
        <end position="422"/>
    </location>
</feature>
<evidence type="ECO:0000256" key="4">
    <source>
        <dbReference type="ARBA" id="ARBA00022989"/>
    </source>
</evidence>
<dbReference type="InterPro" id="IPR046342">
    <property type="entry name" value="CBS_dom_sf"/>
</dbReference>
<proteinExistence type="predicted"/>
<evidence type="ECO:0000256" key="3">
    <source>
        <dbReference type="ARBA" id="ARBA00022692"/>
    </source>
</evidence>
<dbReference type="SUPFAM" id="SSF54631">
    <property type="entry name" value="CBS-domain pair"/>
    <property type="match status" value="1"/>
</dbReference>
<dbReference type="InterPro" id="IPR001807">
    <property type="entry name" value="ClC"/>
</dbReference>
<name>A0A367WPV5_9PROT</name>
<feature type="transmembrane region" description="Helical" evidence="11">
    <location>
        <begin position="346"/>
        <end position="365"/>
    </location>
</feature>
<gene>
    <name evidence="13" type="ORF">TH30_19055</name>
</gene>
<evidence type="ECO:0000256" key="11">
    <source>
        <dbReference type="SAM" id="Phobius"/>
    </source>
</evidence>
<evidence type="ECO:0000256" key="10">
    <source>
        <dbReference type="PROSITE-ProRule" id="PRU00703"/>
    </source>
</evidence>
<dbReference type="InterPro" id="IPR000644">
    <property type="entry name" value="CBS_dom"/>
</dbReference>
<feature type="transmembrane region" description="Helical" evidence="11">
    <location>
        <begin position="204"/>
        <end position="223"/>
    </location>
</feature>
<dbReference type="InterPro" id="IPR050368">
    <property type="entry name" value="ClC-type_chloride_channel"/>
</dbReference>
<evidence type="ECO:0000256" key="1">
    <source>
        <dbReference type="ARBA" id="ARBA00004141"/>
    </source>
</evidence>
<dbReference type="RefSeq" id="WP_114099595.1">
    <property type="nucleotide sequence ID" value="NZ_JPWI01000014.1"/>
</dbReference>
<sequence>MAEKLIKSNILLNRMRRLVKSEQLVLSLLALVVGAMAGGGTILFRDGILLVQSLVYGWGEESLHEHLKGLSSLHLVLGPTVGGLVVGIFIYKFLPGQRPHGVADVIDSASFNDARMSTRCGIKSAIASAVSLGSGASLGREGPVVHMGASFGAWLARILHLRRSAARTLLGCGVASAVAASFNAPLAGMFFAHEVVLGHYARTAFAPIVMSSVMGTVITRLYYGSDVAFLIPLHNIQSFWEFPAFALLGILAGVTAMLTVRAIPIVQKVADIAKAPLWGRPAIAGLVVGLVGLGFPQVIGVGYGAMNDALYEAYSLAFLIGLLFAKAFVVAICMGLGFAGGMFSPALFLGAMLGGAFGIIATHALPSFSSGHGAYTLVGMGAVAAAVLGAPISTTLIVFELTGDYQLTIAVMLASVLASVIMDQSNGGSFFQLQLKMRGLSTRWGREVNLLRMIKVADIMKREYVTVPLSEDLPAVRAALFNAPYSELFVVDENGKLHGTITLTDLRNATFDPASAENATAGDVARSKPPVLFRTDSIEKAIRLMEQTGEEHLPVLNNDEDREMIGFVHEKDAMMAYNNALLELQSEERGDAPPKLF</sequence>
<keyword evidence="4 11" id="KW-1133">Transmembrane helix</keyword>
<dbReference type="CDD" id="cd02205">
    <property type="entry name" value="CBS_pair_SF"/>
    <property type="match status" value="1"/>
</dbReference>
<evidence type="ECO:0000256" key="2">
    <source>
        <dbReference type="ARBA" id="ARBA00022448"/>
    </source>
</evidence>
<comment type="subcellular location">
    <subcellularLocation>
        <location evidence="1">Membrane</location>
        <topology evidence="1">Multi-pass membrane protein</topology>
    </subcellularLocation>
</comment>
<feature type="transmembrane region" description="Helical" evidence="11">
    <location>
        <begin position="169"/>
        <end position="192"/>
    </location>
</feature>
<reference evidence="13 14" key="1">
    <citation type="submission" date="2014-07" db="EMBL/GenBank/DDBJ databases">
        <title>Draft genome sequence of Thalassospira profundimaris PR54-5.</title>
        <authorList>
            <person name="Lai Q."/>
            <person name="Shao Z."/>
        </authorList>
    </citation>
    <scope>NUCLEOTIDE SEQUENCE [LARGE SCALE GENOMIC DNA]</scope>
    <source>
        <strain evidence="13 14">PR54-5</strain>
    </source>
</reference>
<dbReference type="SMART" id="SM00116">
    <property type="entry name" value="CBS"/>
    <property type="match status" value="2"/>
</dbReference>
<dbReference type="CDD" id="cd00400">
    <property type="entry name" value="Voltage_gated_ClC"/>
    <property type="match status" value="1"/>
</dbReference>
<feature type="transmembrane region" description="Helical" evidence="11">
    <location>
        <begin position="283"/>
        <end position="304"/>
    </location>
</feature>
<feature type="transmembrane region" description="Helical" evidence="11">
    <location>
        <begin position="244"/>
        <end position="263"/>
    </location>
</feature>
<feature type="transmembrane region" description="Helical" evidence="11">
    <location>
        <begin position="72"/>
        <end position="91"/>
    </location>
</feature>
<dbReference type="SUPFAM" id="SSF81340">
    <property type="entry name" value="Clc chloride channel"/>
    <property type="match status" value="1"/>
</dbReference>
<protein>
    <submittedName>
        <fullName evidence="13">Chloride channel protein</fullName>
    </submittedName>
</protein>
<dbReference type="GO" id="GO:0005254">
    <property type="term" value="F:chloride channel activity"/>
    <property type="evidence" value="ECO:0007669"/>
    <property type="project" value="UniProtKB-KW"/>
</dbReference>
<dbReference type="Pfam" id="PF00571">
    <property type="entry name" value="CBS"/>
    <property type="match status" value="2"/>
</dbReference>
<feature type="transmembrane region" description="Helical" evidence="11">
    <location>
        <begin position="316"/>
        <end position="340"/>
    </location>
</feature>
<dbReference type="PANTHER" id="PTHR43427:SF6">
    <property type="entry name" value="CHLORIDE CHANNEL PROTEIN CLC-E"/>
    <property type="match status" value="1"/>
</dbReference>
<dbReference type="Gene3D" id="3.10.580.10">
    <property type="entry name" value="CBS-domain"/>
    <property type="match status" value="1"/>
</dbReference>
<accession>A0A367WPV5</accession>
<keyword evidence="10" id="KW-0129">CBS domain</keyword>
<dbReference type="GO" id="GO:0034707">
    <property type="term" value="C:chloride channel complex"/>
    <property type="evidence" value="ECO:0007669"/>
    <property type="project" value="UniProtKB-KW"/>
</dbReference>
<feature type="transmembrane region" description="Helical" evidence="11">
    <location>
        <begin position="377"/>
        <end position="399"/>
    </location>
</feature>
<dbReference type="Pfam" id="PF00654">
    <property type="entry name" value="Voltage_CLC"/>
    <property type="match status" value="1"/>
</dbReference>
<evidence type="ECO:0000256" key="8">
    <source>
        <dbReference type="ARBA" id="ARBA00023214"/>
    </source>
</evidence>
<feature type="domain" description="CBS" evidence="12">
    <location>
        <begin position="525"/>
        <end position="584"/>
    </location>
</feature>
<dbReference type="OrthoDB" id="9767361at2"/>